<dbReference type="InterPro" id="IPR051920">
    <property type="entry name" value="MPT_Adenylyltrnsfr/MoaC-Rel"/>
</dbReference>
<dbReference type="NCBIfam" id="TIGR00177">
    <property type="entry name" value="molyb_syn"/>
    <property type="match status" value="1"/>
</dbReference>
<dbReference type="Pfam" id="PF03473">
    <property type="entry name" value="MOSC"/>
    <property type="match status" value="1"/>
</dbReference>
<proteinExistence type="predicted"/>
<dbReference type="GO" id="GO:0030151">
    <property type="term" value="F:molybdenum ion binding"/>
    <property type="evidence" value="ECO:0007669"/>
    <property type="project" value="InterPro"/>
</dbReference>
<dbReference type="eggNOG" id="COG2258">
    <property type="taxonomic scope" value="Bacteria"/>
</dbReference>
<dbReference type="PANTHER" id="PTHR43764">
    <property type="entry name" value="MOLYBDENUM COFACTOR BIOSYNTHESIS"/>
    <property type="match status" value="1"/>
</dbReference>
<name>E2ZAB0_9FIRM</name>
<accession>E2ZAB0</accession>
<dbReference type="Gene3D" id="3.40.980.10">
    <property type="entry name" value="MoaB/Mog-like domain"/>
    <property type="match status" value="1"/>
</dbReference>
<dbReference type="GO" id="GO:0006777">
    <property type="term" value="P:Mo-molybdopterin cofactor biosynthetic process"/>
    <property type="evidence" value="ECO:0007669"/>
    <property type="project" value="UniProtKB-KW"/>
</dbReference>
<dbReference type="UniPathway" id="UPA00344"/>
<keyword evidence="3" id="KW-0501">Molybdenum cofactor biosynthesis</keyword>
<dbReference type="Gene3D" id="2.40.33.20">
    <property type="entry name" value="PK beta-barrel domain-like"/>
    <property type="match status" value="1"/>
</dbReference>
<keyword evidence="6" id="KW-1185">Reference proteome</keyword>
<dbReference type="InterPro" id="IPR036425">
    <property type="entry name" value="MoaB/Mog-like_dom_sf"/>
</dbReference>
<gene>
    <name evidence="5" type="ORF">HMPREF9429_00370</name>
</gene>
<evidence type="ECO:0000313" key="6">
    <source>
        <dbReference type="Proteomes" id="UP000003195"/>
    </source>
</evidence>
<dbReference type="InterPro" id="IPR011037">
    <property type="entry name" value="Pyrv_Knase-like_insert_dom_sf"/>
</dbReference>
<dbReference type="SMART" id="SM00852">
    <property type="entry name" value="MoCF_biosynth"/>
    <property type="match status" value="1"/>
</dbReference>
<feature type="domain" description="MOSC" evidence="4">
    <location>
        <begin position="22"/>
        <end position="146"/>
    </location>
</feature>
<dbReference type="CDD" id="cd00886">
    <property type="entry name" value="MogA_MoaB"/>
    <property type="match status" value="1"/>
</dbReference>
<dbReference type="GO" id="GO:0003824">
    <property type="term" value="F:catalytic activity"/>
    <property type="evidence" value="ECO:0007669"/>
    <property type="project" value="InterPro"/>
</dbReference>
<evidence type="ECO:0000256" key="3">
    <source>
        <dbReference type="ARBA" id="ARBA00023150"/>
    </source>
</evidence>
<evidence type="ECO:0000256" key="1">
    <source>
        <dbReference type="ARBA" id="ARBA00003487"/>
    </source>
</evidence>
<dbReference type="SUPFAM" id="SSF50800">
    <property type="entry name" value="PK beta-barrel domain-like"/>
    <property type="match status" value="1"/>
</dbReference>
<evidence type="ECO:0000259" key="4">
    <source>
        <dbReference type="PROSITE" id="PS51340"/>
    </source>
</evidence>
<dbReference type="EMBL" id="AECS01000010">
    <property type="protein sequence ID" value="EFQ04872.1"/>
    <property type="molecule type" value="Genomic_DNA"/>
</dbReference>
<dbReference type="InterPro" id="IPR001453">
    <property type="entry name" value="MoaB/Mog_dom"/>
</dbReference>
<sequence length="315" mass="34410">MGDNMGKIEAICISRKRGVQKEPIKEANLLVHWGIEGDAHGGKWHRQVSLLSADKINAFREKGAHVDFGAFGENLVVSGFDFATLPVGTLLRSGDVLLEMTQIGKECHTHCAIYHSVGDCIMPREGVFARVLEGGTLHCGDELVIEERKGPRPYQAAVITLSDKGSRGERIDESGPLIVKRLEKEGFEVMETLLLPDNEEKLKKELIRLADQRQADLILTTGGTGFAPTDVTPEATLAVADRMVPGIAEAMRAESMKFTKRAMYSRATSVLRKGTLIVNLPGSPKACDECLDVFLSTVAHPLDLLRYGASDCARK</sequence>
<evidence type="ECO:0000313" key="5">
    <source>
        <dbReference type="EMBL" id="EFQ04872.1"/>
    </source>
</evidence>
<dbReference type="GO" id="GO:0030170">
    <property type="term" value="F:pyridoxal phosphate binding"/>
    <property type="evidence" value="ECO:0007669"/>
    <property type="project" value="InterPro"/>
</dbReference>
<dbReference type="STRING" id="706434.HMPREF9429_00370"/>
<reference evidence="5 6" key="1">
    <citation type="submission" date="2010-08" db="EMBL/GenBank/DDBJ databases">
        <authorList>
            <person name="Weinstock G."/>
            <person name="Sodergren E."/>
            <person name="Clifton S."/>
            <person name="Fulton L."/>
            <person name="Fulton B."/>
            <person name="Courtney L."/>
            <person name="Fronick C."/>
            <person name="Harrison M."/>
            <person name="Strong C."/>
            <person name="Farmer C."/>
            <person name="Delahaunty K."/>
            <person name="Markovic C."/>
            <person name="Hall O."/>
            <person name="Minx P."/>
            <person name="Tomlinson C."/>
            <person name="Mitreva M."/>
            <person name="Hou S."/>
            <person name="Chen J."/>
            <person name="Wollam A."/>
            <person name="Pepin K.H."/>
            <person name="Johnson M."/>
            <person name="Bhonagiri V."/>
            <person name="Zhang X."/>
            <person name="Suruliraj S."/>
            <person name="Warren W."/>
            <person name="Chinwalla A."/>
            <person name="Mardis E.R."/>
            <person name="Wilson R.K."/>
        </authorList>
    </citation>
    <scope>NUCLEOTIDE SEQUENCE [LARGE SCALE GENOMIC DNA]</scope>
    <source>
        <strain evidence="5 6">F0359</strain>
    </source>
</reference>
<dbReference type="Proteomes" id="UP000003195">
    <property type="component" value="Unassembled WGS sequence"/>
</dbReference>
<dbReference type="PROSITE" id="PS51340">
    <property type="entry name" value="MOSC"/>
    <property type="match status" value="1"/>
</dbReference>
<dbReference type="PANTHER" id="PTHR43764:SF1">
    <property type="entry name" value="MOLYBDOPTERIN MOLYBDOTRANSFERASE"/>
    <property type="match status" value="1"/>
</dbReference>
<dbReference type="InterPro" id="IPR005302">
    <property type="entry name" value="MoCF_Sase_C"/>
</dbReference>
<comment type="function">
    <text evidence="1">May be involved in the biosynthesis of molybdopterin.</text>
</comment>
<dbReference type="PROSITE" id="PS01078">
    <property type="entry name" value="MOCF_BIOSYNTHESIS_1"/>
    <property type="match status" value="1"/>
</dbReference>
<dbReference type="Pfam" id="PF00994">
    <property type="entry name" value="MoCF_biosynth"/>
    <property type="match status" value="1"/>
</dbReference>
<protein>
    <submittedName>
        <fullName evidence="5">Molybdenum cofactor synthesis domain protein</fullName>
    </submittedName>
</protein>
<comment type="caution">
    <text evidence="5">The sequence shown here is derived from an EMBL/GenBank/DDBJ whole genome shotgun (WGS) entry which is preliminary data.</text>
</comment>
<dbReference type="HOGENOM" id="CLU_077358_3_0_9"/>
<organism evidence="5 6">
    <name type="scientific">Megasphaera micronuciformis F0359</name>
    <dbReference type="NCBI Taxonomy" id="706434"/>
    <lineage>
        <taxon>Bacteria</taxon>
        <taxon>Bacillati</taxon>
        <taxon>Bacillota</taxon>
        <taxon>Negativicutes</taxon>
        <taxon>Veillonellales</taxon>
        <taxon>Veillonellaceae</taxon>
        <taxon>Megasphaera</taxon>
    </lineage>
</organism>
<dbReference type="AlphaFoldDB" id="E2ZAB0"/>
<evidence type="ECO:0000256" key="2">
    <source>
        <dbReference type="ARBA" id="ARBA00005046"/>
    </source>
</evidence>
<dbReference type="SUPFAM" id="SSF53218">
    <property type="entry name" value="Molybdenum cofactor biosynthesis proteins"/>
    <property type="match status" value="1"/>
</dbReference>
<dbReference type="InterPro" id="IPR008284">
    <property type="entry name" value="MoCF_biosynth_CS"/>
</dbReference>
<comment type="pathway">
    <text evidence="2">Cofactor biosynthesis; molybdopterin biosynthesis.</text>
</comment>
<dbReference type="eggNOG" id="COG0521">
    <property type="taxonomic scope" value="Bacteria"/>
</dbReference>